<reference evidence="2" key="1">
    <citation type="submission" date="2014-05" db="EMBL/GenBank/DDBJ databases">
        <title>The genome and life-stage specific transcriptomes of Globodera pallida elucidate key aspects of plant parasitism by a cyst nematode.</title>
        <authorList>
            <person name="Cotton J.A."/>
            <person name="Lilley C.J."/>
            <person name="Jones L.M."/>
            <person name="Kikuchi T."/>
            <person name="Reid A.J."/>
            <person name="Thorpe P."/>
            <person name="Tsai I.J."/>
            <person name="Beasley H."/>
            <person name="Blok V."/>
            <person name="Cock P.J.A."/>
            <person name="Van den Akker S.E."/>
            <person name="Holroyd N."/>
            <person name="Hunt M."/>
            <person name="Mantelin S."/>
            <person name="Naghra H."/>
            <person name="Pain A."/>
            <person name="Palomares-Rius J.E."/>
            <person name="Zarowiecki M."/>
            <person name="Berriman M."/>
            <person name="Jones J.T."/>
            <person name="Urwin P.E."/>
        </authorList>
    </citation>
    <scope>NUCLEOTIDE SEQUENCE [LARGE SCALE GENOMIC DNA]</scope>
    <source>
        <strain evidence="2">Lindley</strain>
    </source>
</reference>
<dbReference type="Proteomes" id="UP000050741">
    <property type="component" value="Unassembled WGS sequence"/>
</dbReference>
<feature type="transmembrane region" description="Helical" evidence="1">
    <location>
        <begin position="106"/>
        <end position="130"/>
    </location>
</feature>
<feature type="transmembrane region" description="Helical" evidence="1">
    <location>
        <begin position="30"/>
        <end position="46"/>
    </location>
</feature>
<accession>A0A183CDK3</accession>
<keyword evidence="1" id="KW-1133">Transmembrane helix</keyword>
<dbReference type="AlphaFoldDB" id="A0A183CDK3"/>
<keyword evidence="1" id="KW-0812">Transmembrane</keyword>
<proteinExistence type="predicted"/>
<feature type="transmembrane region" description="Helical" evidence="1">
    <location>
        <begin position="53"/>
        <end position="78"/>
    </location>
</feature>
<organism evidence="2 3">
    <name type="scientific">Globodera pallida</name>
    <name type="common">Potato cyst nematode worm</name>
    <name type="synonym">Heterodera pallida</name>
    <dbReference type="NCBI Taxonomy" id="36090"/>
    <lineage>
        <taxon>Eukaryota</taxon>
        <taxon>Metazoa</taxon>
        <taxon>Ecdysozoa</taxon>
        <taxon>Nematoda</taxon>
        <taxon>Chromadorea</taxon>
        <taxon>Rhabditida</taxon>
        <taxon>Tylenchina</taxon>
        <taxon>Tylenchomorpha</taxon>
        <taxon>Tylenchoidea</taxon>
        <taxon>Heteroderidae</taxon>
        <taxon>Heteroderinae</taxon>
        <taxon>Globodera</taxon>
    </lineage>
</organism>
<keyword evidence="2" id="KW-1185">Reference proteome</keyword>
<evidence type="ECO:0000256" key="1">
    <source>
        <dbReference type="SAM" id="Phobius"/>
    </source>
</evidence>
<keyword evidence="1" id="KW-0472">Membrane</keyword>
<reference evidence="3" key="2">
    <citation type="submission" date="2016-06" db="UniProtKB">
        <authorList>
            <consortium name="WormBaseParasite"/>
        </authorList>
    </citation>
    <scope>IDENTIFICATION</scope>
</reference>
<name>A0A183CDK3_GLOPA</name>
<sequence>MKQSPFTLSERTVTDERRGCHAEAKHFKCGNGYCVLAGICLLVVYGQQARNPWLFLPCLILGAVEVISRVYLCFVYLVCTTQKAKVSAEFGPEMAEIVQNYCMPRLIGFAVSIVLSVWLFSIIVRGFLAVKEAESRRYRPHF</sequence>
<evidence type="ECO:0000313" key="3">
    <source>
        <dbReference type="WBParaSite" id="GPLIN_001095700"/>
    </source>
</evidence>
<protein>
    <submittedName>
        <fullName evidence="3">Inner membrane protein</fullName>
    </submittedName>
</protein>
<evidence type="ECO:0000313" key="2">
    <source>
        <dbReference type="Proteomes" id="UP000050741"/>
    </source>
</evidence>
<dbReference type="WBParaSite" id="GPLIN_001095700">
    <property type="protein sequence ID" value="GPLIN_001095700"/>
    <property type="gene ID" value="GPLIN_001095700"/>
</dbReference>